<dbReference type="STRING" id="877500.GCA_000935065_01194"/>
<feature type="transmembrane region" description="Helical" evidence="1">
    <location>
        <begin position="54"/>
        <end position="74"/>
    </location>
</feature>
<dbReference type="RefSeq" id="WP_129082885.1">
    <property type="nucleotide sequence ID" value="NZ_CP041070.1"/>
</dbReference>
<dbReference type="EMBL" id="PDKO01000015">
    <property type="protein sequence ID" value="RXJ61443.1"/>
    <property type="molecule type" value="Genomic_DNA"/>
</dbReference>
<name>A0A4Q0XW99_9BACT</name>
<dbReference type="AlphaFoldDB" id="A0A4Q0XW99"/>
<gene>
    <name evidence="2" type="ORF">CRV06_13535</name>
</gene>
<proteinExistence type="predicted"/>
<keyword evidence="3" id="KW-1185">Reference proteome</keyword>
<dbReference type="OrthoDB" id="5348450at2"/>
<evidence type="ECO:0000313" key="3">
    <source>
        <dbReference type="Proteomes" id="UP000290191"/>
    </source>
</evidence>
<reference evidence="2 3" key="1">
    <citation type="submission" date="2017-10" db="EMBL/GenBank/DDBJ databases">
        <title>Genomics of the genus Arcobacter.</title>
        <authorList>
            <person name="Perez-Cataluna A."/>
            <person name="Figueras M.J."/>
        </authorList>
    </citation>
    <scope>NUCLEOTIDE SEQUENCE [LARGE SCALE GENOMIC DNA]</scope>
    <source>
        <strain evidence="2 3">DSM 24636</strain>
    </source>
</reference>
<keyword evidence="1" id="KW-0812">Transmembrane</keyword>
<feature type="transmembrane region" description="Helical" evidence="1">
    <location>
        <begin position="81"/>
        <end position="99"/>
    </location>
</feature>
<dbReference type="Proteomes" id="UP000290191">
    <property type="component" value="Unassembled WGS sequence"/>
</dbReference>
<evidence type="ECO:0000313" key="2">
    <source>
        <dbReference type="EMBL" id="RXJ61443.1"/>
    </source>
</evidence>
<organism evidence="2 3">
    <name type="scientific">Halarcobacter anaerophilus</name>
    <dbReference type="NCBI Taxonomy" id="877500"/>
    <lineage>
        <taxon>Bacteria</taxon>
        <taxon>Pseudomonadati</taxon>
        <taxon>Campylobacterota</taxon>
        <taxon>Epsilonproteobacteria</taxon>
        <taxon>Campylobacterales</taxon>
        <taxon>Arcobacteraceae</taxon>
        <taxon>Halarcobacter</taxon>
    </lineage>
</organism>
<evidence type="ECO:0008006" key="4">
    <source>
        <dbReference type="Google" id="ProtNLM"/>
    </source>
</evidence>
<keyword evidence="1" id="KW-0472">Membrane</keyword>
<accession>A0A4Q0XW99</accession>
<feature type="transmembrane region" description="Helical" evidence="1">
    <location>
        <begin position="21"/>
        <end position="48"/>
    </location>
</feature>
<keyword evidence="1" id="KW-1133">Transmembrane helix</keyword>
<comment type="caution">
    <text evidence="2">The sequence shown here is derived from an EMBL/GenBank/DDBJ whole genome shotgun (WGS) entry which is preliminary data.</text>
</comment>
<sequence>MIGNIYKSLSTPEKKGRKIGLFRIVTAIFGGLLISYLGMTLVAFLIPLPIEETAVISIMFNTFIWALASTWIALSYTKLSALLKTLIPTLVFSFALYALY</sequence>
<evidence type="ECO:0000256" key="1">
    <source>
        <dbReference type="SAM" id="Phobius"/>
    </source>
</evidence>
<protein>
    <recommendedName>
        <fullName evidence="4">DUF3649 domain-containing protein</fullName>
    </recommendedName>
</protein>